<reference evidence="1 3" key="2">
    <citation type="journal article" date="2018" name="Plant J.">
        <title>The Physcomitrella patens chromosome-scale assembly reveals moss genome structure and evolution.</title>
        <authorList>
            <person name="Lang D."/>
            <person name="Ullrich K.K."/>
            <person name="Murat F."/>
            <person name="Fuchs J."/>
            <person name="Jenkins J."/>
            <person name="Haas F.B."/>
            <person name="Piednoel M."/>
            <person name="Gundlach H."/>
            <person name="Van Bel M."/>
            <person name="Meyberg R."/>
            <person name="Vives C."/>
            <person name="Morata J."/>
            <person name="Symeonidi A."/>
            <person name="Hiss M."/>
            <person name="Muchero W."/>
            <person name="Kamisugi Y."/>
            <person name="Saleh O."/>
            <person name="Blanc G."/>
            <person name="Decker E.L."/>
            <person name="van Gessel N."/>
            <person name="Grimwood J."/>
            <person name="Hayes R.D."/>
            <person name="Graham S.W."/>
            <person name="Gunter L.E."/>
            <person name="McDaniel S.F."/>
            <person name="Hoernstein S.N.W."/>
            <person name="Larsson A."/>
            <person name="Li F.W."/>
            <person name="Perroud P.F."/>
            <person name="Phillips J."/>
            <person name="Ranjan P."/>
            <person name="Rokshar D.S."/>
            <person name="Rothfels C.J."/>
            <person name="Schneider L."/>
            <person name="Shu S."/>
            <person name="Stevenson D.W."/>
            <person name="Thummler F."/>
            <person name="Tillich M."/>
            <person name="Villarreal Aguilar J.C."/>
            <person name="Widiez T."/>
            <person name="Wong G.K."/>
            <person name="Wymore A."/>
            <person name="Zhang Y."/>
            <person name="Zimmer A.D."/>
            <person name="Quatrano R.S."/>
            <person name="Mayer K.F.X."/>
            <person name="Goodstein D."/>
            <person name="Casacuberta J.M."/>
            <person name="Vandepoele K."/>
            <person name="Reski R."/>
            <person name="Cuming A.C."/>
            <person name="Tuskan G.A."/>
            <person name="Maumus F."/>
            <person name="Salse J."/>
            <person name="Schmutz J."/>
            <person name="Rensing S.A."/>
        </authorList>
    </citation>
    <scope>NUCLEOTIDE SEQUENCE [LARGE SCALE GENOMIC DNA]</scope>
    <source>
        <strain evidence="2 3">cv. Gransden 2004</strain>
    </source>
</reference>
<dbReference type="AlphaFoldDB" id="A0A2K1JQ17"/>
<protein>
    <recommendedName>
        <fullName evidence="4">Reverse transcriptase Ty1/copia-type domain-containing protein</fullName>
    </recommendedName>
</protein>
<dbReference type="InParanoid" id="A0A2K1JQ17"/>
<dbReference type="EnsemblPlants" id="Pp3c12_9150V3.1">
    <property type="protein sequence ID" value="Pp3c12_9150V3.1"/>
    <property type="gene ID" value="Pp3c12_9150"/>
</dbReference>
<reference evidence="1 3" key="1">
    <citation type="journal article" date="2008" name="Science">
        <title>The Physcomitrella genome reveals evolutionary insights into the conquest of land by plants.</title>
        <authorList>
            <person name="Rensing S."/>
            <person name="Lang D."/>
            <person name="Zimmer A."/>
            <person name="Terry A."/>
            <person name="Salamov A."/>
            <person name="Shapiro H."/>
            <person name="Nishiyama T."/>
            <person name="Perroud P.-F."/>
            <person name="Lindquist E."/>
            <person name="Kamisugi Y."/>
            <person name="Tanahashi T."/>
            <person name="Sakakibara K."/>
            <person name="Fujita T."/>
            <person name="Oishi K."/>
            <person name="Shin-I T."/>
            <person name="Kuroki Y."/>
            <person name="Toyoda A."/>
            <person name="Suzuki Y."/>
            <person name="Hashimoto A."/>
            <person name="Yamaguchi K."/>
            <person name="Sugano A."/>
            <person name="Kohara Y."/>
            <person name="Fujiyama A."/>
            <person name="Anterola A."/>
            <person name="Aoki S."/>
            <person name="Ashton N."/>
            <person name="Barbazuk W.B."/>
            <person name="Barker E."/>
            <person name="Bennetzen J."/>
            <person name="Bezanilla M."/>
            <person name="Blankenship R."/>
            <person name="Cho S.H."/>
            <person name="Dutcher S."/>
            <person name="Estelle M."/>
            <person name="Fawcett J.A."/>
            <person name="Gundlach H."/>
            <person name="Hanada K."/>
            <person name="Heyl A."/>
            <person name="Hicks K.A."/>
            <person name="Hugh J."/>
            <person name="Lohr M."/>
            <person name="Mayer K."/>
            <person name="Melkozernov A."/>
            <person name="Murata T."/>
            <person name="Nelson D."/>
            <person name="Pils B."/>
            <person name="Prigge M."/>
            <person name="Reiss B."/>
            <person name="Renner T."/>
            <person name="Rombauts S."/>
            <person name="Rushton P."/>
            <person name="Sanderfoot A."/>
            <person name="Schween G."/>
            <person name="Shiu S.-H."/>
            <person name="Stueber K."/>
            <person name="Theodoulou F.L."/>
            <person name="Tu H."/>
            <person name="Van de Peer Y."/>
            <person name="Verrier P.J."/>
            <person name="Waters E."/>
            <person name="Wood A."/>
            <person name="Yang L."/>
            <person name="Cove D."/>
            <person name="Cuming A."/>
            <person name="Hasebe M."/>
            <person name="Lucas S."/>
            <person name="Mishler D.B."/>
            <person name="Reski R."/>
            <person name="Grigoriev I."/>
            <person name="Quatrano R.S."/>
            <person name="Boore J.L."/>
        </authorList>
    </citation>
    <scope>NUCLEOTIDE SEQUENCE [LARGE SCALE GENOMIC DNA]</scope>
    <source>
        <strain evidence="2 3">cv. Gransden 2004</strain>
    </source>
</reference>
<dbReference type="Gramene" id="Pp3c12_9150V3.1">
    <property type="protein sequence ID" value="Pp3c12_9150V3.1"/>
    <property type="gene ID" value="Pp3c12_9150"/>
</dbReference>
<sequence length="209" mass="23974">MLIYLVNTGPEISFAVGVLSRFMHNPPVPHLQAIKHVLCYVKASRIHKTDQGPIYLLCDNPSTLKSACNLVCHGKLKHIEMWLHYIRENMLTRIVDLFYISTQDQIADIFTKVLEKNKFTNLRNEMGIKKSEFIICIPCFLYCTKLLVNITPKSRYLPLTIQPSTVYLRTTLMSNSVETWAITIIHQGNRLLRQLPSASPSPIGIRIHE</sequence>
<evidence type="ECO:0008006" key="4">
    <source>
        <dbReference type="Google" id="ProtNLM"/>
    </source>
</evidence>
<dbReference type="PANTHER" id="PTHR11439:SF463">
    <property type="entry name" value="REVERSE TRANSCRIPTASE TY1_COPIA-TYPE DOMAIN-CONTAINING PROTEIN"/>
    <property type="match status" value="1"/>
</dbReference>
<evidence type="ECO:0000313" key="1">
    <source>
        <dbReference type="EMBL" id="PNR43634.1"/>
    </source>
</evidence>
<proteinExistence type="predicted"/>
<dbReference type="PANTHER" id="PTHR11439">
    <property type="entry name" value="GAG-POL-RELATED RETROTRANSPOSON"/>
    <property type="match status" value="1"/>
</dbReference>
<evidence type="ECO:0000313" key="3">
    <source>
        <dbReference type="Proteomes" id="UP000006727"/>
    </source>
</evidence>
<keyword evidence="3" id="KW-1185">Reference proteome</keyword>
<dbReference type="CDD" id="cd09272">
    <property type="entry name" value="RNase_HI_RT_Ty1"/>
    <property type="match status" value="1"/>
</dbReference>
<name>A0A2K1JQ17_PHYPA</name>
<reference evidence="2" key="3">
    <citation type="submission" date="2020-12" db="UniProtKB">
        <authorList>
            <consortium name="EnsemblPlants"/>
        </authorList>
    </citation>
    <scope>IDENTIFICATION</scope>
</reference>
<organism evidence="1">
    <name type="scientific">Physcomitrium patens</name>
    <name type="common">Spreading-leaved earth moss</name>
    <name type="synonym">Physcomitrella patens</name>
    <dbReference type="NCBI Taxonomy" id="3218"/>
    <lineage>
        <taxon>Eukaryota</taxon>
        <taxon>Viridiplantae</taxon>
        <taxon>Streptophyta</taxon>
        <taxon>Embryophyta</taxon>
        <taxon>Bryophyta</taxon>
        <taxon>Bryophytina</taxon>
        <taxon>Bryopsida</taxon>
        <taxon>Funariidae</taxon>
        <taxon>Funariales</taxon>
        <taxon>Funariaceae</taxon>
        <taxon>Physcomitrium</taxon>
    </lineage>
</organism>
<dbReference type="EMBL" id="ABEU02000012">
    <property type="protein sequence ID" value="PNR43634.1"/>
    <property type="molecule type" value="Genomic_DNA"/>
</dbReference>
<dbReference type="STRING" id="3218.A0A2K1JQ17"/>
<dbReference type="Proteomes" id="UP000006727">
    <property type="component" value="Chromosome 12"/>
</dbReference>
<accession>A0A2K1JQ17</accession>
<evidence type="ECO:0000313" key="2">
    <source>
        <dbReference type="EnsemblPlants" id="Pp3c12_9150V3.1"/>
    </source>
</evidence>
<gene>
    <name evidence="1" type="ORF">PHYPA_016015</name>
</gene>